<dbReference type="SMART" id="SM00903">
    <property type="entry name" value="Flavin_Reduct"/>
    <property type="match status" value="1"/>
</dbReference>
<dbReference type="GO" id="GO:0005506">
    <property type="term" value="F:iron ion binding"/>
    <property type="evidence" value="ECO:0007669"/>
    <property type="project" value="InterPro"/>
</dbReference>
<dbReference type="InterPro" id="IPR050268">
    <property type="entry name" value="NADH-dep_flavin_reductase"/>
</dbReference>
<evidence type="ECO:0000256" key="1">
    <source>
        <dbReference type="ARBA" id="ARBA00001965"/>
    </source>
</evidence>
<dbReference type="InterPro" id="IPR024934">
    <property type="entry name" value="Rubredoxin-like_dom"/>
</dbReference>
<dbReference type="PANTHER" id="PTHR30466">
    <property type="entry name" value="FLAVIN REDUCTASE"/>
    <property type="match status" value="1"/>
</dbReference>
<dbReference type="InterPro" id="IPR012349">
    <property type="entry name" value="Split_barrel_FMN-bd"/>
</dbReference>
<sequence>MIDQTAFHSLSYGLYIIASRAGETRAACVANTFQQVTSSPLQVSVTLNKENATTRVVQEAGRFTASCLSQDAAMELIGTFGFHCSDDRDKFAEWEAAEDAAGVPYVAEQCVARFSARVVQTLDVGTHIMFVGEVEEAERTCSGDPMTYAYYHQVKGGKTPPKASSFLPDDLQTASASKGGPEVATPKFAWRCTVCGHIEYVDELPDDFVCPVCGVGKDMFEKIELS</sequence>
<dbReference type="Proteomes" id="UP000236197">
    <property type="component" value="Unassembled WGS sequence"/>
</dbReference>
<evidence type="ECO:0000259" key="3">
    <source>
        <dbReference type="PROSITE" id="PS50903"/>
    </source>
</evidence>
<keyword evidence="5" id="KW-1185">Reference proteome</keyword>
<evidence type="ECO:0000313" key="4">
    <source>
        <dbReference type="EMBL" id="PNV67009.1"/>
    </source>
</evidence>
<proteinExistence type="predicted"/>
<dbReference type="OrthoDB" id="3176898at2"/>
<keyword evidence="2" id="KW-0560">Oxidoreductase</keyword>
<dbReference type="EMBL" id="PPEK01000014">
    <property type="protein sequence ID" value="PNV67009.1"/>
    <property type="molecule type" value="Genomic_DNA"/>
</dbReference>
<dbReference type="Gene3D" id="2.20.28.10">
    <property type="match status" value="1"/>
</dbReference>
<dbReference type="SUPFAM" id="SSF57802">
    <property type="entry name" value="Rubredoxin-like"/>
    <property type="match status" value="1"/>
</dbReference>
<protein>
    <submittedName>
        <fullName evidence="4">Flavin reductase</fullName>
    </submittedName>
</protein>
<reference evidence="5" key="1">
    <citation type="submission" date="2018-01" db="EMBL/GenBank/DDBJ databases">
        <title>Rubneribacter badeniensis gen. nov., sp. nov., and Colonibacter rubneri, gen. nov., sp. nov., WGS of new members of the Eggerthellaceae.</title>
        <authorList>
            <person name="Danylec N."/>
            <person name="Stoll D.A."/>
            <person name="Doetsch A."/>
            <person name="Kulling S.E."/>
            <person name="Huch M."/>
        </authorList>
    </citation>
    <scope>NUCLEOTIDE SEQUENCE [LARGE SCALE GENOMIC DNA]</scope>
    <source>
        <strain evidence="5">ResAG-96</strain>
    </source>
</reference>
<dbReference type="AlphaFoldDB" id="A0A2K2U9R4"/>
<dbReference type="GO" id="GO:0010181">
    <property type="term" value="F:FMN binding"/>
    <property type="evidence" value="ECO:0007669"/>
    <property type="project" value="InterPro"/>
</dbReference>
<comment type="cofactor">
    <cofactor evidence="1">
        <name>Fe(3+)</name>
        <dbReference type="ChEBI" id="CHEBI:29034"/>
    </cofactor>
</comment>
<evidence type="ECO:0000256" key="2">
    <source>
        <dbReference type="ARBA" id="ARBA00023002"/>
    </source>
</evidence>
<dbReference type="InterPro" id="IPR048574">
    <property type="entry name" value="RUBY_RBDX"/>
</dbReference>
<dbReference type="Pfam" id="PF21349">
    <property type="entry name" value="RUBY_RBDX"/>
    <property type="match status" value="1"/>
</dbReference>
<dbReference type="Pfam" id="PF01613">
    <property type="entry name" value="Flavin_Reduct"/>
    <property type="match status" value="1"/>
</dbReference>
<dbReference type="InterPro" id="IPR002563">
    <property type="entry name" value="Flavin_Rdtase-like_dom"/>
</dbReference>
<dbReference type="Gene3D" id="2.30.110.10">
    <property type="entry name" value="Electron Transport, Fmn-binding Protein, Chain A"/>
    <property type="match status" value="1"/>
</dbReference>
<feature type="domain" description="Rubredoxin-like" evidence="3">
    <location>
        <begin position="187"/>
        <end position="223"/>
    </location>
</feature>
<dbReference type="GO" id="GO:0042602">
    <property type="term" value="F:riboflavin reductase (NADPH) activity"/>
    <property type="evidence" value="ECO:0007669"/>
    <property type="project" value="TreeGrafter"/>
</dbReference>
<organism evidence="4 5">
    <name type="scientific">Enteroscipio rubneri</name>
    <dbReference type="NCBI Taxonomy" id="2070686"/>
    <lineage>
        <taxon>Bacteria</taxon>
        <taxon>Bacillati</taxon>
        <taxon>Actinomycetota</taxon>
        <taxon>Coriobacteriia</taxon>
        <taxon>Eggerthellales</taxon>
        <taxon>Eggerthellaceae</taxon>
        <taxon>Enteroscipio</taxon>
    </lineage>
</organism>
<dbReference type="PROSITE" id="PS50903">
    <property type="entry name" value="RUBREDOXIN_LIKE"/>
    <property type="match status" value="1"/>
</dbReference>
<accession>A0A2K2U9R4</accession>
<comment type="caution">
    <text evidence="4">The sequence shown here is derived from an EMBL/GenBank/DDBJ whole genome shotgun (WGS) entry which is preliminary data.</text>
</comment>
<dbReference type="RefSeq" id="WP_103265645.1">
    <property type="nucleotide sequence ID" value="NZ_CABMLE010000014.1"/>
</dbReference>
<evidence type="ECO:0000313" key="5">
    <source>
        <dbReference type="Proteomes" id="UP000236197"/>
    </source>
</evidence>
<name>A0A2K2U9R4_9ACTN</name>
<dbReference type="SUPFAM" id="SSF50475">
    <property type="entry name" value="FMN-binding split barrel"/>
    <property type="match status" value="1"/>
</dbReference>
<gene>
    <name evidence="4" type="ORF">C2L71_10150</name>
</gene>
<dbReference type="PANTHER" id="PTHR30466:SF1">
    <property type="entry name" value="FMN REDUCTASE (NADH) RUTF"/>
    <property type="match status" value="1"/>
</dbReference>